<dbReference type="Proteomes" id="UP001209570">
    <property type="component" value="Unassembled WGS sequence"/>
</dbReference>
<name>A0AAD5PZW0_PYTIN</name>
<keyword evidence="2" id="KW-1185">Reference proteome</keyword>
<protein>
    <submittedName>
        <fullName evidence="1">Uncharacterized protein</fullName>
    </submittedName>
</protein>
<dbReference type="AlphaFoldDB" id="A0AAD5PZW0"/>
<gene>
    <name evidence="1" type="ORF">P43SY_010549</name>
</gene>
<evidence type="ECO:0000313" key="1">
    <source>
        <dbReference type="EMBL" id="KAJ0388804.1"/>
    </source>
</evidence>
<reference evidence="1" key="1">
    <citation type="submission" date="2021-12" db="EMBL/GenBank/DDBJ databases">
        <title>Prjna785345.</title>
        <authorList>
            <person name="Rujirawat T."/>
            <person name="Krajaejun T."/>
        </authorList>
    </citation>
    <scope>NUCLEOTIDE SEQUENCE</scope>
    <source>
        <strain evidence="1">Pi057C3</strain>
    </source>
</reference>
<accession>A0AAD5PZW0</accession>
<dbReference type="EMBL" id="JAKCXM010006374">
    <property type="protein sequence ID" value="KAJ0388804.1"/>
    <property type="molecule type" value="Genomic_DNA"/>
</dbReference>
<evidence type="ECO:0000313" key="2">
    <source>
        <dbReference type="Proteomes" id="UP001209570"/>
    </source>
</evidence>
<proteinExistence type="predicted"/>
<comment type="caution">
    <text evidence="1">The sequence shown here is derived from an EMBL/GenBank/DDBJ whole genome shotgun (WGS) entry which is preliminary data.</text>
</comment>
<organism evidence="1 2">
    <name type="scientific">Pythium insidiosum</name>
    <name type="common">Pythiosis disease agent</name>
    <dbReference type="NCBI Taxonomy" id="114742"/>
    <lineage>
        <taxon>Eukaryota</taxon>
        <taxon>Sar</taxon>
        <taxon>Stramenopiles</taxon>
        <taxon>Oomycota</taxon>
        <taxon>Peronosporomycetes</taxon>
        <taxon>Pythiales</taxon>
        <taxon>Pythiaceae</taxon>
        <taxon>Pythium</taxon>
    </lineage>
</organism>
<sequence length="101" mass="11079">MKQRELVVYHAAFVPSTVCAEPTLVAATSTGELHVFQLGNVLRPEYWEQVDVAQEPRQPTAAYSFQAHSSQIYSLAFAGDDADPLLVRYVASRGEGWAAVP</sequence>